<proteinExistence type="predicted"/>
<accession>A0AC60PEG1</accession>
<comment type="caution">
    <text evidence="1">The sequence shown here is derived from an EMBL/GenBank/DDBJ whole genome shotgun (WGS) entry which is preliminary data.</text>
</comment>
<gene>
    <name evidence="1" type="ORF">HPB47_004905</name>
</gene>
<reference evidence="1 2" key="1">
    <citation type="journal article" date="2020" name="Cell">
        <title>Large-Scale Comparative Analyses of Tick Genomes Elucidate Their Genetic Diversity and Vector Capacities.</title>
        <authorList>
            <consortium name="Tick Genome and Microbiome Consortium (TIGMIC)"/>
            <person name="Jia N."/>
            <person name="Wang J."/>
            <person name="Shi W."/>
            <person name="Du L."/>
            <person name="Sun Y."/>
            <person name="Zhan W."/>
            <person name="Jiang J.F."/>
            <person name="Wang Q."/>
            <person name="Zhang B."/>
            <person name="Ji P."/>
            <person name="Bell-Sakyi L."/>
            <person name="Cui X.M."/>
            <person name="Yuan T.T."/>
            <person name="Jiang B.G."/>
            <person name="Yang W.F."/>
            <person name="Lam T.T."/>
            <person name="Chang Q.C."/>
            <person name="Ding S.J."/>
            <person name="Wang X.J."/>
            <person name="Zhu J.G."/>
            <person name="Ruan X.D."/>
            <person name="Zhao L."/>
            <person name="Wei J.T."/>
            <person name="Ye R.Z."/>
            <person name="Que T.C."/>
            <person name="Du C.H."/>
            <person name="Zhou Y.H."/>
            <person name="Cheng J.X."/>
            <person name="Dai P.F."/>
            <person name="Guo W.B."/>
            <person name="Han X.H."/>
            <person name="Huang E.J."/>
            <person name="Li L.F."/>
            <person name="Wei W."/>
            <person name="Gao Y.C."/>
            <person name="Liu J.Z."/>
            <person name="Shao H.Z."/>
            <person name="Wang X."/>
            <person name="Wang C.C."/>
            <person name="Yang T.C."/>
            <person name="Huo Q.B."/>
            <person name="Li W."/>
            <person name="Chen H.Y."/>
            <person name="Chen S.E."/>
            <person name="Zhou L.G."/>
            <person name="Ni X.B."/>
            <person name="Tian J.H."/>
            <person name="Sheng Y."/>
            <person name="Liu T."/>
            <person name="Pan Y.S."/>
            <person name="Xia L.Y."/>
            <person name="Li J."/>
            <person name="Zhao F."/>
            <person name="Cao W.C."/>
        </authorList>
    </citation>
    <scope>NUCLEOTIDE SEQUENCE [LARGE SCALE GENOMIC DNA]</scope>
    <source>
        <strain evidence="1">Iper-2018</strain>
    </source>
</reference>
<keyword evidence="2" id="KW-1185">Reference proteome</keyword>
<name>A0AC60PEG1_IXOPE</name>
<dbReference type="Proteomes" id="UP000805193">
    <property type="component" value="Unassembled WGS sequence"/>
</dbReference>
<evidence type="ECO:0000313" key="2">
    <source>
        <dbReference type="Proteomes" id="UP000805193"/>
    </source>
</evidence>
<dbReference type="EMBL" id="JABSTQ010010739">
    <property type="protein sequence ID" value="KAG0418383.1"/>
    <property type="molecule type" value="Genomic_DNA"/>
</dbReference>
<organism evidence="1 2">
    <name type="scientific">Ixodes persulcatus</name>
    <name type="common">Taiga tick</name>
    <dbReference type="NCBI Taxonomy" id="34615"/>
    <lineage>
        <taxon>Eukaryota</taxon>
        <taxon>Metazoa</taxon>
        <taxon>Ecdysozoa</taxon>
        <taxon>Arthropoda</taxon>
        <taxon>Chelicerata</taxon>
        <taxon>Arachnida</taxon>
        <taxon>Acari</taxon>
        <taxon>Parasitiformes</taxon>
        <taxon>Ixodida</taxon>
        <taxon>Ixodoidea</taxon>
        <taxon>Ixodidae</taxon>
        <taxon>Ixodinae</taxon>
        <taxon>Ixodes</taxon>
    </lineage>
</organism>
<sequence length="106" mass="12080">MVNADASDRLNCERPVHVDQPPGESGQRSFIIEIQVQVQAHRRQKKALRLVNWDSFRQLRAQTNAEEIDEDVPFAQWAALSSAKPEDQRMLISRDKRIAEANGALD</sequence>
<protein>
    <submittedName>
        <fullName evidence="1">Uncharacterized protein</fullName>
    </submittedName>
</protein>
<evidence type="ECO:0000313" key="1">
    <source>
        <dbReference type="EMBL" id="KAG0418383.1"/>
    </source>
</evidence>